<evidence type="ECO:0000259" key="1">
    <source>
        <dbReference type="Pfam" id="PF03992"/>
    </source>
</evidence>
<feature type="domain" description="ABM" evidence="1">
    <location>
        <begin position="295"/>
        <end position="348"/>
    </location>
</feature>
<evidence type="ECO:0000259" key="2">
    <source>
        <dbReference type="Pfam" id="PF12697"/>
    </source>
</evidence>
<dbReference type="InterPro" id="IPR007138">
    <property type="entry name" value="ABM_dom"/>
</dbReference>
<dbReference type="PANTHER" id="PTHR43798:SF6">
    <property type="entry name" value="HYDROLASE, PUTATIVE (AFU_ORTHOLOGUE AFUA_4G13070)-RELATED"/>
    <property type="match status" value="1"/>
</dbReference>
<keyword evidence="4" id="KW-1185">Reference proteome</keyword>
<dbReference type="Pfam" id="PF03992">
    <property type="entry name" value="ABM"/>
    <property type="match status" value="1"/>
</dbReference>
<dbReference type="InterPro" id="IPR000073">
    <property type="entry name" value="AB_hydrolase_1"/>
</dbReference>
<organism evidence="3 4">
    <name type="scientific">Brachybacterium kimchii</name>
    <dbReference type="NCBI Taxonomy" id="2942909"/>
    <lineage>
        <taxon>Bacteria</taxon>
        <taxon>Bacillati</taxon>
        <taxon>Actinomycetota</taxon>
        <taxon>Actinomycetes</taxon>
        <taxon>Micrococcales</taxon>
        <taxon>Dermabacteraceae</taxon>
        <taxon>Brachybacterium</taxon>
    </lineage>
</organism>
<dbReference type="Pfam" id="PF12697">
    <property type="entry name" value="Abhydrolase_6"/>
    <property type="match status" value="1"/>
</dbReference>
<feature type="domain" description="AB hydrolase-1" evidence="2">
    <location>
        <begin position="16"/>
        <end position="257"/>
    </location>
</feature>
<protein>
    <submittedName>
        <fullName evidence="3">Alpha/beta fold hydrolase</fullName>
    </submittedName>
</protein>
<dbReference type="Gene3D" id="3.40.50.1820">
    <property type="entry name" value="alpha/beta hydrolase"/>
    <property type="match status" value="1"/>
</dbReference>
<dbReference type="SUPFAM" id="SSF53474">
    <property type="entry name" value="alpha/beta-Hydrolases"/>
    <property type="match status" value="1"/>
</dbReference>
<keyword evidence="3" id="KW-0378">Hydrolase</keyword>
<sequence>MTVQPHLVRRGSGTPVLFVHGNGLDHRLLLDLDDVFAADGAWERFYPDLPGFGGTPPLAGRGGLPDLADRLDEIVEDLLGTRPFAVVGNSLGGLLARDLVARRSGQCLGMALLAPVVDPVREHRTLPARTVLAEEPGLLAALDPPDAETYAEMAVVLSRENWERFRETALPGIRGADVEAMRRLGELYELPSLPDAALEADPAIRDLPVLVVAGRQDDVVGFEDQDALARRFPRATFAALDGAGHNVHLDQPDAVRALLRAWLTAVRRGAETRRASAPGRVELRGTLVCADDREADLVRRHLVRHVELTRAEPACLAFHVDPTEDPLVWTVAETFVDRESFAAHQARVTSSAWGRATEGIRRDYRVCGASDDSPQPLAGGPSAS</sequence>
<name>A0ABY4N5R2_9MICO</name>
<dbReference type="PANTHER" id="PTHR43798">
    <property type="entry name" value="MONOACYLGLYCEROL LIPASE"/>
    <property type="match status" value="1"/>
</dbReference>
<evidence type="ECO:0000313" key="3">
    <source>
        <dbReference type="EMBL" id="UQN29892.1"/>
    </source>
</evidence>
<dbReference type="PRINTS" id="PR00111">
    <property type="entry name" value="ABHYDROLASE"/>
</dbReference>
<dbReference type="InterPro" id="IPR050266">
    <property type="entry name" value="AB_hydrolase_sf"/>
</dbReference>
<dbReference type="InterPro" id="IPR011008">
    <property type="entry name" value="Dimeric_a/b-barrel"/>
</dbReference>
<dbReference type="GO" id="GO:0016787">
    <property type="term" value="F:hydrolase activity"/>
    <property type="evidence" value="ECO:0007669"/>
    <property type="project" value="UniProtKB-KW"/>
</dbReference>
<reference evidence="3" key="1">
    <citation type="submission" date="2022-05" db="EMBL/GenBank/DDBJ databases">
        <title>Genomic analysis of Brachybacterium sp. CBA3104.</title>
        <authorList>
            <person name="Roh S.W."/>
            <person name="Kim Y.B."/>
            <person name="Kim Y."/>
        </authorList>
    </citation>
    <scope>NUCLEOTIDE SEQUENCE</scope>
    <source>
        <strain evidence="3">CBA3104</strain>
    </source>
</reference>
<evidence type="ECO:0000313" key="4">
    <source>
        <dbReference type="Proteomes" id="UP001055868"/>
    </source>
</evidence>
<dbReference type="Gene3D" id="3.30.70.100">
    <property type="match status" value="1"/>
</dbReference>
<dbReference type="RefSeq" id="WP_249479076.1">
    <property type="nucleotide sequence ID" value="NZ_CP097218.1"/>
</dbReference>
<proteinExistence type="predicted"/>
<dbReference type="Proteomes" id="UP001055868">
    <property type="component" value="Chromosome"/>
</dbReference>
<dbReference type="SUPFAM" id="SSF54909">
    <property type="entry name" value="Dimeric alpha+beta barrel"/>
    <property type="match status" value="1"/>
</dbReference>
<accession>A0ABY4N5R2</accession>
<gene>
    <name evidence="3" type="ORF">M4486_00635</name>
</gene>
<dbReference type="EMBL" id="CP097218">
    <property type="protein sequence ID" value="UQN29892.1"/>
    <property type="molecule type" value="Genomic_DNA"/>
</dbReference>
<dbReference type="InterPro" id="IPR029058">
    <property type="entry name" value="AB_hydrolase_fold"/>
</dbReference>